<dbReference type="PANTHER" id="PTHR33112">
    <property type="entry name" value="DOMAIN PROTEIN, PUTATIVE-RELATED"/>
    <property type="match status" value="1"/>
</dbReference>
<feature type="domain" description="Heterokaryon incompatibility" evidence="1">
    <location>
        <begin position="197"/>
        <end position="364"/>
    </location>
</feature>
<accession>A0A9P5IVF0</accession>
<evidence type="ECO:0000259" key="1">
    <source>
        <dbReference type="Pfam" id="PF06985"/>
    </source>
</evidence>
<dbReference type="RefSeq" id="XP_038736957.1">
    <property type="nucleotide sequence ID" value="XM_038872399.1"/>
</dbReference>
<name>A0A9P5IVF0_9HELO</name>
<dbReference type="EMBL" id="RCSW01000003">
    <property type="protein sequence ID" value="KAF7952391.1"/>
    <property type="molecule type" value="Genomic_DNA"/>
</dbReference>
<reference evidence="2 3" key="1">
    <citation type="journal article" date="2020" name="Genome Biol. Evol.">
        <title>Comparative genomics of Sclerotiniaceae.</title>
        <authorList>
            <person name="Valero Jimenez C.A."/>
            <person name="Steentjes M."/>
            <person name="Scholten O.E."/>
            <person name="Van Kan J.A.L."/>
        </authorList>
    </citation>
    <scope>NUCLEOTIDE SEQUENCE [LARGE SCALE GENOMIC DNA]</scope>
    <source>
        <strain evidence="2 3">MUCL 94</strain>
    </source>
</reference>
<keyword evidence="3" id="KW-1185">Reference proteome</keyword>
<dbReference type="PANTHER" id="PTHR33112:SF10">
    <property type="entry name" value="TOL"/>
    <property type="match status" value="1"/>
</dbReference>
<gene>
    <name evidence="2" type="ORF">EAE97_001888</name>
</gene>
<sequence>MPGCEVCFDLNPGSAGGLINWKIHITDDCACEHRLAFESAQFKNSTGIHCSVIQSGICLIEKKYSTRNHRIDVKEGGTLILREGFPLILELKNLPRFEYFSKRDACQGTDTNNPWIKSFGISEEVPPKLSIKKCKSIIDRWIKECDNEHSSCCIKAADEQALPSRLLDIRKRAHNAIILVEVHGSNSSESRTAITRYATLSHCWGKIQLLKTTKNSLSKHKKGIRLSVLPKTFRESIKVLQALRIQFVWINSLCIVQDDDADWKRESACMAAIYSNSYLNIAATGARDSKGGCLKIRCLKRLSFTLGTKSHPITDQYRNIDWGIRLRPSFESVHHRYNSRVSSGTDVLDKINTPLLSRAWVFQERQLAPRTLHFHPSELVMKCKSGLRCECTILERMNDGSGSNSKDQDSLRPEAYEIFNQWNELVREYSRLLITRESDRLIALIGIATQFQRKVNCGYLAGLWSSDIANGLLWDITGSPYMRERMDLRRIKEPFAPTWSWTSLVQGVGSFTTSIVFHPGQVLTPDENFKYLGTNIPYSASEWHNMQGTGCIKIQCLYISAIVYKERKHSRGSIRPRLVFKCDYNRNFKVNLDVPPCVATVDEICSVANGTEIYCLLVARRYHTDETTNQKTSWLHFLICTPLEVTAKEIEISRIGVCSILEAETPLTFAQDLLFNLV</sequence>
<dbReference type="GeneID" id="62145477"/>
<organism evidence="2 3">
    <name type="scientific">Botrytis byssoidea</name>
    <dbReference type="NCBI Taxonomy" id="139641"/>
    <lineage>
        <taxon>Eukaryota</taxon>
        <taxon>Fungi</taxon>
        <taxon>Dikarya</taxon>
        <taxon>Ascomycota</taxon>
        <taxon>Pezizomycotina</taxon>
        <taxon>Leotiomycetes</taxon>
        <taxon>Helotiales</taxon>
        <taxon>Sclerotiniaceae</taxon>
        <taxon>Botrytis</taxon>
    </lineage>
</organism>
<evidence type="ECO:0000313" key="3">
    <source>
        <dbReference type="Proteomes" id="UP000710849"/>
    </source>
</evidence>
<evidence type="ECO:0000313" key="2">
    <source>
        <dbReference type="EMBL" id="KAF7952391.1"/>
    </source>
</evidence>
<dbReference type="Pfam" id="PF06985">
    <property type="entry name" value="HET"/>
    <property type="match status" value="1"/>
</dbReference>
<dbReference type="Proteomes" id="UP000710849">
    <property type="component" value="Unassembled WGS sequence"/>
</dbReference>
<protein>
    <recommendedName>
        <fullName evidence="1">Heterokaryon incompatibility domain-containing protein</fullName>
    </recommendedName>
</protein>
<comment type="caution">
    <text evidence="2">The sequence shown here is derived from an EMBL/GenBank/DDBJ whole genome shotgun (WGS) entry which is preliminary data.</text>
</comment>
<dbReference type="AlphaFoldDB" id="A0A9P5IVF0"/>
<proteinExistence type="predicted"/>
<dbReference type="InterPro" id="IPR010730">
    <property type="entry name" value="HET"/>
</dbReference>